<dbReference type="Pfam" id="PF13492">
    <property type="entry name" value="GAF_3"/>
    <property type="match status" value="1"/>
</dbReference>
<evidence type="ECO:0000256" key="10">
    <source>
        <dbReference type="ARBA" id="ARBA00022989"/>
    </source>
</evidence>
<reference evidence="15 16" key="1">
    <citation type="submission" date="2016-10" db="EMBL/GenBank/DDBJ databases">
        <authorList>
            <person name="Varghese N."/>
            <person name="Submissions S."/>
        </authorList>
    </citation>
    <scope>NUCLEOTIDE SEQUENCE [LARGE SCALE GENOMIC DNA]</scope>
    <source>
        <strain evidence="16">YIM D21,KCTC 23444,ACCC 10710</strain>
    </source>
</reference>
<dbReference type="InterPro" id="IPR003661">
    <property type="entry name" value="HisK_dim/P_dom"/>
</dbReference>
<evidence type="ECO:0000256" key="8">
    <source>
        <dbReference type="ARBA" id="ARBA00022777"/>
    </source>
</evidence>
<keyword evidence="16" id="KW-1185">Reference proteome</keyword>
<evidence type="ECO:0000256" key="7">
    <source>
        <dbReference type="ARBA" id="ARBA00022741"/>
    </source>
</evidence>
<keyword evidence="10 13" id="KW-1133">Transmembrane helix</keyword>
<dbReference type="PANTHER" id="PTHR45569:SF1">
    <property type="entry name" value="SENSOR PROTEIN KDPD"/>
    <property type="match status" value="1"/>
</dbReference>
<dbReference type="InterPro" id="IPR052023">
    <property type="entry name" value="Histidine_kinase_KdpD"/>
</dbReference>
<dbReference type="FunFam" id="3.40.50.300:FF:000483">
    <property type="entry name" value="Sensor histidine kinase KdpD"/>
    <property type="match status" value="1"/>
</dbReference>
<dbReference type="Pfam" id="PF02702">
    <property type="entry name" value="KdpD"/>
    <property type="match status" value="1"/>
</dbReference>
<accession>A0A1I2EHR1</accession>
<dbReference type="InterPro" id="IPR014729">
    <property type="entry name" value="Rossmann-like_a/b/a_fold"/>
</dbReference>
<dbReference type="InterPro" id="IPR003852">
    <property type="entry name" value="Sig_transdc_His_kinase_KdpD_N"/>
</dbReference>
<dbReference type="AlphaFoldDB" id="A0A1I2EHR1"/>
<evidence type="ECO:0000313" key="16">
    <source>
        <dbReference type="Proteomes" id="UP000325289"/>
    </source>
</evidence>
<feature type="transmembrane region" description="Helical" evidence="13">
    <location>
        <begin position="402"/>
        <end position="424"/>
    </location>
</feature>
<dbReference type="SUPFAM" id="SSF55874">
    <property type="entry name" value="ATPase domain of HSP90 chaperone/DNA topoisomerase II/histidine kinase"/>
    <property type="match status" value="1"/>
</dbReference>
<dbReference type="Gene3D" id="3.40.50.300">
    <property type="entry name" value="P-loop containing nucleotide triphosphate hydrolases"/>
    <property type="match status" value="1"/>
</dbReference>
<keyword evidence="9" id="KW-0067">ATP-binding</keyword>
<dbReference type="CDD" id="cd00082">
    <property type="entry name" value="HisKA"/>
    <property type="match status" value="1"/>
</dbReference>
<keyword evidence="6 13" id="KW-0812">Transmembrane</keyword>
<dbReference type="PRINTS" id="PR00344">
    <property type="entry name" value="BCTRLSENSOR"/>
</dbReference>
<dbReference type="GO" id="GO:0005524">
    <property type="term" value="F:ATP binding"/>
    <property type="evidence" value="ECO:0007669"/>
    <property type="project" value="UniProtKB-KW"/>
</dbReference>
<dbReference type="GO" id="GO:0005886">
    <property type="term" value="C:plasma membrane"/>
    <property type="evidence" value="ECO:0007669"/>
    <property type="project" value="TreeGrafter"/>
</dbReference>
<comment type="catalytic activity">
    <reaction evidence="1">
        <text>ATP + protein L-histidine = ADP + protein N-phospho-L-histidine.</text>
        <dbReference type="EC" id="2.7.13.3"/>
    </reaction>
</comment>
<dbReference type="SUPFAM" id="SSF47384">
    <property type="entry name" value="Homodimeric domain of signal transducing histidine kinase"/>
    <property type="match status" value="1"/>
</dbReference>
<dbReference type="RefSeq" id="WP_149758940.1">
    <property type="nucleotide sequence ID" value="NZ_FOMS01000024.1"/>
</dbReference>
<dbReference type="InterPro" id="IPR003594">
    <property type="entry name" value="HATPase_dom"/>
</dbReference>
<feature type="transmembrane region" description="Helical" evidence="13">
    <location>
        <begin position="431"/>
        <end position="459"/>
    </location>
</feature>
<dbReference type="InterPro" id="IPR003018">
    <property type="entry name" value="GAF"/>
</dbReference>
<dbReference type="Pfam" id="PF13493">
    <property type="entry name" value="DUF4118"/>
    <property type="match status" value="1"/>
</dbReference>
<dbReference type="Proteomes" id="UP000325289">
    <property type="component" value="Unassembled WGS sequence"/>
</dbReference>
<dbReference type="EMBL" id="FOMS01000024">
    <property type="protein sequence ID" value="SFE92395.1"/>
    <property type="molecule type" value="Genomic_DNA"/>
</dbReference>
<dbReference type="InterPro" id="IPR038318">
    <property type="entry name" value="KdpD_sf"/>
</dbReference>
<proteinExistence type="predicted"/>
<evidence type="ECO:0000256" key="6">
    <source>
        <dbReference type="ARBA" id="ARBA00022692"/>
    </source>
</evidence>
<dbReference type="GO" id="GO:0005737">
    <property type="term" value="C:cytoplasm"/>
    <property type="evidence" value="ECO:0007669"/>
    <property type="project" value="UniProtKB-ARBA"/>
</dbReference>
<evidence type="ECO:0000256" key="4">
    <source>
        <dbReference type="ARBA" id="ARBA00022553"/>
    </source>
</evidence>
<dbReference type="OrthoDB" id="9806130at2"/>
<dbReference type="SUPFAM" id="SSF55781">
    <property type="entry name" value="GAF domain-like"/>
    <property type="match status" value="2"/>
</dbReference>
<keyword evidence="5" id="KW-0808">Transferase</keyword>
<dbReference type="SUPFAM" id="SSF52402">
    <property type="entry name" value="Adenine nucleotide alpha hydrolases-like"/>
    <property type="match status" value="1"/>
</dbReference>
<keyword evidence="4" id="KW-0597">Phosphoprotein</keyword>
<keyword evidence="11" id="KW-0902">Two-component regulatory system</keyword>
<dbReference type="PANTHER" id="PTHR45569">
    <property type="entry name" value="SENSOR PROTEIN KDPD"/>
    <property type="match status" value="1"/>
</dbReference>
<evidence type="ECO:0000256" key="3">
    <source>
        <dbReference type="ARBA" id="ARBA00012438"/>
    </source>
</evidence>
<sequence>MSEINEARPDPDALLEEASGEGRGRFKVFLGAAPGVGKTYAMLEAARRRAAEGVDVVAGVVETHGRLETETLLAGLEVVPKRAHFYRERILHEMDLESLIERRPDLALIDELAHTNVPGSRHEKRWQDVEDVLAAGIDVYTTLNVQHLETMNDRVARISGVKVRETVPDRLLEQADEIELIDLPPEDLLERLRAGKVYVQDQAARAVQNFFSKGNLTALRELAMRAAADRVDAQLMRHMRSTATSGPWPVQERILVCLDDGPVARDVVRAGKRMADRARVGWTAVHVATDRGDRKSEEERDRLASALRLAERLGAETSTLREGESVAATVLEHARRINASRIVLGRGRGRRTGTTLFNEDVAGAVVAQARDFEVTLIADPPQKEEASKRRLPRWRPQAESGAYLRATLVMAAFSMAAMALETVLPVTALSLVFMTGVIVVASIYGLGPSIAASALGFVAYNFFFTEPRLTFRVVREAELVTLGLFLVASIVTGNLAARLRARAIALRDSVERTTILHEFARRIAVAPSSEAVARAGVEQIAAAMGLEALVLRRVGSRIDTIASEPEAAPLDMRDRTAGRYTLEKGDPSGRGTDTLSSSPWLFLPVRAAEDTLAVLGLRSGEERPMTAEDRRLVEAFASQLALAFERTDLTDALEAARLSSETERLRSALLSSVSHDLRTPLVSIIGAASSLADTGTRYTPEMRHELAETIREEGERLDRYIQNLLDMTRLSHGALTPRRIAADLSEIVGNARRRLRNDLARYQFEMVFPDALPAIEVDPVLIEQVLVNVLDNAAKHAPDGTTIRLLARVDGPAIELAIADQGPGIPAEARHRVFEMFYRVTTGDAQRAGTGLGLAIARGIVEAHGGRIRADATNSDGSGTTIVLRLPLANPEL</sequence>
<keyword evidence="7" id="KW-0547">Nucleotide-binding</keyword>
<evidence type="ECO:0000256" key="2">
    <source>
        <dbReference type="ARBA" id="ARBA00004141"/>
    </source>
</evidence>
<dbReference type="Pfam" id="PF00512">
    <property type="entry name" value="HisKA"/>
    <property type="match status" value="1"/>
</dbReference>
<keyword evidence="8 15" id="KW-0418">Kinase</keyword>
<evidence type="ECO:0000313" key="15">
    <source>
        <dbReference type="EMBL" id="SFE92395.1"/>
    </source>
</evidence>
<dbReference type="Gene3D" id="1.10.287.130">
    <property type="match status" value="1"/>
</dbReference>
<dbReference type="InterPro" id="IPR004358">
    <property type="entry name" value="Sig_transdc_His_kin-like_C"/>
</dbReference>
<evidence type="ECO:0000256" key="9">
    <source>
        <dbReference type="ARBA" id="ARBA00022840"/>
    </source>
</evidence>
<dbReference type="InterPro" id="IPR036097">
    <property type="entry name" value="HisK_dim/P_sf"/>
</dbReference>
<dbReference type="Gene3D" id="3.30.565.10">
    <property type="entry name" value="Histidine kinase-like ATPase, C-terminal domain"/>
    <property type="match status" value="1"/>
</dbReference>
<evidence type="ECO:0000256" key="1">
    <source>
        <dbReference type="ARBA" id="ARBA00000085"/>
    </source>
</evidence>
<dbReference type="SMART" id="SM00387">
    <property type="entry name" value="HATPase_c"/>
    <property type="match status" value="1"/>
</dbReference>
<evidence type="ECO:0000256" key="12">
    <source>
        <dbReference type="ARBA" id="ARBA00023136"/>
    </source>
</evidence>
<dbReference type="Gene3D" id="3.40.50.620">
    <property type="entry name" value="HUPs"/>
    <property type="match status" value="1"/>
</dbReference>
<dbReference type="SMART" id="SM00388">
    <property type="entry name" value="HisKA"/>
    <property type="match status" value="1"/>
</dbReference>
<dbReference type="InterPro" id="IPR029016">
    <property type="entry name" value="GAF-like_dom_sf"/>
</dbReference>
<dbReference type="FunFam" id="3.30.565.10:FF:000006">
    <property type="entry name" value="Sensor histidine kinase WalK"/>
    <property type="match status" value="1"/>
</dbReference>
<dbReference type="GO" id="GO:0000155">
    <property type="term" value="F:phosphorelay sensor kinase activity"/>
    <property type="evidence" value="ECO:0007669"/>
    <property type="project" value="InterPro"/>
</dbReference>
<dbReference type="InterPro" id="IPR036890">
    <property type="entry name" value="HATPase_C_sf"/>
</dbReference>
<dbReference type="InterPro" id="IPR027417">
    <property type="entry name" value="P-loop_NTPase"/>
</dbReference>
<evidence type="ECO:0000256" key="5">
    <source>
        <dbReference type="ARBA" id="ARBA00022679"/>
    </source>
</evidence>
<dbReference type="Pfam" id="PF02518">
    <property type="entry name" value="HATPase_c"/>
    <property type="match status" value="1"/>
</dbReference>
<comment type="subcellular location">
    <subcellularLocation>
        <location evidence="2">Membrane</location>
        <topology evidence="2">Multi-pass membrane protein</topology>
    </subcellularLocation>
</comment>
<dbReference type="InterPro" id="IPR025201">
    <property type="entry name" value="KdpD_TM"/>
</dbReference>
<organism evidence="15 16">
    <name type="scientific">Roseivivax sediminis</name>
    <dbReference type="NCBI Taxonomy" id="936889"/>
    <lineage>
        <taxon>Bacteria</taxon>
        <taxon>Pseudomonadati</taxon>
        <taxon>Pseudomonadota</taxon>
        <taxon>Alphaproteobacteria</taxon>
        <taxon>Rhodobacterales</taxon>
        <taxon>Roseobacteraceae</taxon>
        <taxon>Roseivivax</taxon>
    </lineage>
</organism>
<evidence type="ECO:0000259" key="14">
    <source>
        <dbReference type="PROSITE" id="PS50109"/>
    </source>
</evidence>
<dbReference type="CDD" id="cd00075">
    <property type="entry name" value="HATPase"/>
    <property type="match status" value="1"/>
</dbReference>
<protein>
    <recommendedName>
        <fullName evidence="3">histidine kinase</fullName>
        <ecNumber evidence="3">2.7.13.3</ecNumber>
    </recommendedName>
</protein>
<evidence type="ECO:0000256" key="13">
    <source>
        <dbReference type="SAM" id="Phobius"/>
    </source>
</evidence>
<gene>
    <name evidence="15" type="ORF">SAMN04515678_1243</name>
</gene>
<name>A0A1I2EHR1_9RHOB</name>
<dbReference type="EC" id="2.7.13.3" evidence="3"/>
<feature type="domain" description="Histidine kinase" evidence="14">
    <location>
        <begin position="672"/>
        <end position="890"/>
    </location>
</feature>
<evidence type="ECO:0000256" key="11">
    <source>
        <dbReference type="ARBA" id="ARBA00023012"/>
    </source>
</evidence>
<dbReference type="Gene3D" id="3.30.450.40">
    <property type="match status" value="1"/>
</dbReference>
<dbReference type="PROSITE" id="PS50109">
    <property type="entry name" value="HIS_KIN"/>
    <property type="match status" value="1"/>
</dbReference>
<keyword evidence="12 13" id="KW-0472">Membrane</keyword>
<dbReference type="Gene3D" id="1.20.120.620">
    <property type="entry name" value="Backbone structure of the membrane domain of e. Coli histidine kinase receptor kdpd"/>
    <property type="match status" value="1"/>
</dbReference>
<dbReference type="InterPro" id="IPR005467">
    <property type="entry name" value="His_kinase_dom"/>
</dbReference>